<proteinExistence type="predicted"/>
<organism evidence="3 4">
    <name type="scientific">Cavenderia fasciculata</name>
    <name type="common">Slime mold</name>
    <name type="synonym">Dictyostelium fasciculatum</name>
    <dbReference type="NCBI Taxonomy" id="261658"/>
    <lineage>
        <taxon>Eukaryota</taxon>
        <taxon>Amoebozoa</taxon>
        <taxon>Evosea</taxon>
        <taxon>Eumycetozoa</taxon>
        <taxon>Dictyostelia</taxon>
        <taxon>Acytosteliales</taxon>
        <taxon>Cavenderiaceae</taxon>
        <taxon>Cavenderia</taxon>
    </lineage>
</organism>
<feature type="disulfide bond" evidence="1">
    <location>
        <begin position="97"/>
        <end position="107"/>
    </location>
</feature>
<dbReference type="PROSITE" id="PS50026">
    <property type="entry name" value="EGF_3"/>
    <property type="match status" value="1"/>
</dbReference>
<dbReference type="KEGG" id="dfa:DFA_02807"/>
<feature type="domain" description="EGF-like" evidence="2">
    <location>
        <begin position="93"/>
        <end position="127"/>
    </location>
</feature>
<dbReference type="InterPro" id="IPR000742">
    <property type="entry name" value="EGF"/>
</dbReference>
<accession>F4PID0</accession>
<evidence type="ECO:0000313" key="4">
    <source>
        <dbReference type="Proteomes" id="UP000007797"/>
    </source>
</evidence>
<keyword evidence="1" id="KW-0245">EGF-like domain</keyword>
<keyword evidence="4" id="KW-1185">Reference proteome</keyword>
<evidence type="ECO:0000313" key="3">
    <source>
        <dbReference type="EMBL" id="EGG24564.1"/>
    </source>
</evidence>
<dbReference type="GeneID" id="14877396"/>
<dbReference type="EMBL" id="GL883006">
    <property type="protein sequence ID" value="EGG24564.1"/>
    <property type="molecule type" value="Genomic_DNA"/>
</dbReference>
<dbReference type="RefSeq" id="XP_004362415.1">
    <property type="nucleotide sequence ID" value="XM_004362358.1"/>
</dbReference>
<dbReference type="Gene3D" id="2.10.25.10">
    <property type="entry name" value="Laminin"/>
    <property type="match status" value="1"/>
</dbReference>
<dbReference type="CDD" id="cd00053">
    <property type="entry name" value="EGF"/>
    <property type="match status" value="1"/>
</dbReference>
<dbReference type="AlphaFoldDB" id="F4PID0"/>
<comment type="caution">
    <text evidence="1">Lacks conserved residue(s) required for the propagation of feature annotation.</text>
</comment>
<name>F4PID0_CACFS</name>
<keyword evidence="1" id="KW-1015">Disulfide bond</keyword>
<dbReference type="Proteomes" id="UP000007797">
    <property type="component" value="Unassembled WGS sequence"/>
</dbReference>
<dbReference type="PROSITE" id="PS01186">
    <property type="entry name" value="EGF_2"/>
    <property type="match status" value="1"/>
</dbReference>
<dbReference type="OrthoDB" id="20978at2759"/>
<reference evidence="4" key="1">
    <citation type="journal article" date="2011" name="Genome Res.">
        <title>Phylogeny-wide analysis of social amoeba genomes highlights ancient origins for complex intercellular communication.</title>
        <authorList>
            <person name="Heidel A.J."/>
            <person name="Lawal H.M."/>
            <person name="Felder M."/>
            <person name="Schilde C."/>
            <person name="Helps N.R."/>
            <person name="Tunggal B."/>
            <person name="Rivero F."/>
            <person name="John U."/>
            <person name="Schleicher M."/>
            <person name="Eichinger L."/>
            <person name="Platzer M."/>
            <person name="Noegel A.A."/>
            <person name="Schaap P."/>
            <person name="Gloeckner G."/>
        </authorList>
    </citation>
    <scope>NUCLEOTIDE SEQUENCE [LARGE SCALE GENOMIC DNA]</scope>
    <source>
        <strain evidence="4">SH3</strain>
    </source>
</reference>
<gene>
    <name evidence="3" type="ORF">DFA_02807</name>
</gene>
<evidence type="ECO:0000256" key="1">
    <source>
        <dbReference type="PROSITE-ProRule" id="PRU00076"/>
    </source>
</evidence>
<evidence type="ECO:0000259" key="2">
    <source>
        <dbReference type="PROSITE" id="PS50026"/>
    </source>
</evidence>
<protein>
    <recommendedName>
        <fullName evidence="2">EGF-like domain-containing protein</fullName>
    </recommendedName>
</protein>
<sequence length="192" mass="21251">MGATPNAPYIGAIESKEIGNFGMDQSYVLVSINEKQCKLPRFIGNGLNNLLVYWIFVEPNSTFNQDESYNNVTVIIRVAEMVTTKVTKMITSIAKECPNNCSNHGVCIPILGACECYIGYQSLSDCSFLLVKPHNSTDEPNSFDINFKSGIQLIREIDQNNSTIGSISMDNVTWVRLKRTSIGITEIIGTIL</sequence>